<sequence length="546" mass="59876">MLLPSADHRPSIRRAPLLGLLLLWLVACVLAIVGLGDLPLRDFDEGIVARVAFELSQKQGPEALLPTLWDSPYLNKPPGLHWLIAAAVQLNNNGEASLTRLPSNTLVRLAPALLSTLIVPLGGLVQWHLRPNDRTSCLATAAILLTLMPVVRHGRLAMLDGPQLSAMALLWLLVLSLDRSPMDRWRTLGAGLISSGMLLLKAPLLLPAAAAALIPMLWGGEFRRWWRWPLAGWFGVGLIPGLAWHLWHGLQRGTGALWLWGGDGAGRVLFDAGEGSDLGWKVPVIEMLEGGWPWLLLWPFAMACAWRQRHSRWGKWALGTQAILAIAILPLKTQLPWYSHPLWLPFALLCGAALAWLIHRKDLKNPPGAGVLKHVPYLWLALGVTLVLFGLIGASGQFITLQPYSGIALAAGVGWSIGGWLMLRPTHAKRKLGAISMVAGSVAALYLLMSSSLWLWELNENWPVEPVAQLAAQAKGAKVVLEGNDERPSLNWYAGQRISSLDAVPDAEWILTRNPQRISSMAQERQCKLAQSKEDWALLFCGPQTQ</sequence>
<dbReference type="GO" id="GO:0010041">
    <property type="term" value="P:response to iron(III) ion"/>
    <property type="evidence" value="ECO:0007669"/>
    <property type="project" value="TreeGrafter"/>
</dbReference>
<feature type="transmembrane region" description="Helical" evidence="8">
    <location>
        <begin position="161"/>
        <end position="177"/>
    </location>
</feature>
<dbReference type="PANTHER" id="PTHR33908:SF3">
    <property type="entry name" value="UNDECAPRENYL PHOSPHATE-ALPHA-4-AMINO-4-DEOXY-L-ARABINOSE ARABINOSYL TRANSFERASE"/>
    <property type="match status" value="1"/>
</dbReference>
<evidence type="ECO:0000256" key="3">
    <source>
        <dbReference type="ARBA" id="ARBA00022676"/>
    </source>
</evidence>
<evidence type="ECO:0000256" key="6">
    <source>
        <dbReference type="ARBA" id="ARBA00022989"/>
    </source>
</evidence>
<dbReference type="InterPro" id="IPR050297">
    <property type="entry name" value="LipidA_mod_glycosyltrf_83"/>
</dbReference>
<organism evidence="9 10">
    <name type="scientific">Prochlorococcus marinus (strain MIT 9303)</name>
    <dbReference type="NCBI Taxonomy" id="59922"/>
    <lineage>
        <taxon>Bacteria</taxon>
        <taxon>Bacillati</taxon>
        <taxon>Cyanobacteriota</taxon>
        <taxon>Cyanophyceae</taxon>
        <taxon>Synechococcales</taxon>
        <taxon>Prochlorococcaceae</taxon>
        <taxon>Prochlorococcus</taxon>
    </lineage>
</organism>
<evidence type="ECO:0000256" key="7">
    <source>
        <dbReference type="ARBA" id="ARBA00023136"/>
    </source>
</evidence>
<comment type="subcellular location">
    <subcellularLocation>
        <location evidence="1">Cell membrane</location>
        <topology evidence="1">Multi-pass membrane protein</topology>
    </subcellularLocation>
</comment>
<gene>
    <name evidence="9" type="ordered locus">P9303_26361</name>
</gene>
<dbReference type="Proteomes" id="UP000002274">
    <property type="component" value="Chromosome"/>
</dbReference>
<name>A2CD06_PROM3</name>
<evidence type="ECO:0000256" key="4">
    <source>
        <dbReference type="ARBA" id="ARBA00022679"/>
    </source>
</evidence>
<keyword evidence="6 8" id="KW-1133">Transmembrane helix</keyword>
<evidence type="ECO:0000256" key="1">
    <source>
        <dbReference type="ARBA" id="ARBA00004651"/>
    </source>
</evidence>
<keyword evidence="3" id="KW-0328">Glycosyltransferase</keyword>
<feature type="transmembrane region" description="Helical" evidence="8">
    <location>
        <begin position="377"/>
        <end position="398"/>
    </location>
</feature>
<proteinExistence type="predicted"/>
<feature type="transmembrane region" description="Helical" evidence="8">
    <location>
        <begin position="337"/>
        <end position="357"/>
    </location>
</feature>
<dbReference type="PANTHER" id="PTHR33908">
    <property type="entry name" value="MANNOSYLTRANSFERASE YKCB-RELATED"/>
    <property type="match status" value="1"/>
</dbReference>
<protein>
    <submittedName>
        <fullName evidence="9">4-amino-4-deoxy-L-arabinose transferase</fullName>
    </submittedName>
</protein>
<dbReference type="AlphaFoldDB" id="A2CD06"/>
<feature type="transmembrane region" description="Helical" evidence="8">
    <location>
        <begin position="313"/>
        <end position="331"/>
    </location>
</feature>
<keyword evidence="2" id="KW-1003">Cell membrane</keyword>
<feature type="transmembrane region" description="Helical" evidence="8">
    <location>
        <begin position="404"/>
        <end position="423"/>
    </location>
</feature>
<dbReference type="EMBL" id="CP000554">
    <property type="protein sequence ID" value="ABM79366.1"/>
    <property type="molecule type" value="Genomic_DNA"/>
</dbReference>
<feature type="transmembrane region" description="Helical" evidence="8">
    <location>
        <begin position="198"/>
        <end position="218"/>
    </location>
</feature>
<accession>A2CD06</accession>
<dbReference type="STRING" id="59922.P9303_26361"/>
<dbReference type="CAZy" id="GT83">
    <property type="family name" value="Glycosyltransferase Family 83"/>
</dbReference>
<keyword evidence="4 9" id="KW-0808">Transferase</keyword>
<keyword evidence="7 8" id="KW-0472">Membrane</keyword>
<feature type="transmembrane region" description="Helical" evidence="8">
    <location>
        <begin position="435"/>
        <end position="456"/>
    </location>
</feature>
<dbReference type="RefSeq" id="WP_011827209.1">
    <property type="nucleotide sequence ID" value="NC_008820.1"/>
</dbReference>
<evidence type="ECO:0000313" key="9">
    <source>
        <dbReference type="EMBL" id="ABM79366.1"/>
    </source>
</evidence>
<evidence type="ECO:0000256" key="5">
    <source>
        <dbReference type="ARBA" id="ARBA00022692"/>
    </source>
</evidence>
<dbReference type="KEGG" id="pmf:P9303_26361"/>
<evidence type="ECO:0000256" key="8">
    <source>
        <dbReference type="SAM" id="Phobius"/>
    </source>
</evidence>
<feature type="transmembrane region" description="Helical" evidence="8">
    <location>
        <begin position="230"/>
        <end position="247"/>
    </location>
</feature>
<dbReference type="HOGENOM" id="CLU_019200_4_0_3"/>
<evidence type="ECO:0000313" key="10">
    <source>
        <dbReference type="Proteomes" id="UP000002274"/>
    </source>
</evidence>
<feature type="transmembrane region" description="Helical" evidence="8">
    <location>
        <begin position="106"/>
        <end position="125"/>
    </location>
</feature>
<dbReference type="GO" id="GO:0009103">
    <property type="term" value="P:lipopolysaccharide biosynthetic process"/>
    <property type="evidence" value="ECO:0007669"/>
    <property type="project" value="UniProtKB-ARBA"/>
</dbReference>
<dbReference type="GO" id="GO:0016763">
    <property type="term" value="F:pentosyltransferase activity"/>
    <property type="evidence" value="ECO:0007669"/>
    <property type="project" value="TreeGrafter"/>
</dbReference>
<keyword evidence="5 8" id="KW-0812">Transmembrane</keyword>
<evidence type="ECO:0000256" key="2">
    <source>
        <dbReference type="ARBA" id="ARBA00022475"/>
    </source>
</evidence>
<dbReference type="GO" id="GO:0005886">
    <property type="term" value="C:plasma membrane"/>
    <property type="evidence" value="ECO:0007669"/>
    <property type="project" value="UniProtKB-SubCell"/>
</dbReference>
<reference evidence="9 10" key="1">
    <citation type="journal article" date="2007" name="PLoS Genet.">
        <title>Patterns and implications of gene gain and loss in the evolution of Prochlorococcus.</title>
        <authorList>
            <person name="Kettler G.C."/>
            <person name="Martiny A.C."/>
            <person name="Huang K."/>
            <person name="Zucker J."/>
            <person name="Coleman M.L."/>
            <person name="Rodrigue S."/>
            <person name="Chen F."/>
            <person name="Lapidus A."/>
            <person name="Ferriera S."/>
            <person name="Johnson J."/>
            <person name="Steglich C."/>
            <person name="Church G.M."/>
            <person name="Richardson P."/>
            <person name="Chisholm S.W."/>
        </authorList>
    </citation>
    <scope>NUCLEOTIDE SEQUENCE [LARGE SCALE GENOMIC DNA]</scope>
    <source>
        <strain evidence="9 10">MIT 9303</strain>
    </source>
</reference>